<protein>
    <submittedName>
        <fullName evidence="2">Uncharacterized protein</fullName>
    </submittedName>
</protein>
<feature type="transmembrane region" description="Helical" evidence="1">
    <location>
        <begin position="21"/>
        <end position="39"/>
    </location>
</feature>
<sequence>MTLFFNLDKILNKSMIKLKNSIFLGAELLFFCIFLKNMLLELDRMNHQTTSELKYFSFASAKSSIILGNV</sequence>
<name>A0A3M7QRC1_BRAPC</name>
<evidence type="ECO:0000256" key="1">
    <source>
        <dbReference type="SAM" id="Phobius"/>
    </source>
</evidence>
<comment type="caution">
    <text evidence="2">The sequence shown here is derived from an EMBL/GenBank/DDBJ whole genome shotgun (WGS) entry which is preliminary data.</text>
</comment>
<accession>A0A3M7QRC1</accession>
<organism evidence="2 3">
    <name type="scientific">Brachionus plicatilis</name>
    <name type="common">Marine rotifer</name>
    <name type="synonym">Brachionus muelleri</name>
    <dbReference type="NCBI Taxonomy" id="10195"/>
    <lineage>
        <taxon>Eukaryota</taxon>
        <taxon>Metazoa</taxon>
        <taxon>Spiralia</taxon>
        <taxon>Gnathifera</taxon>
        <taxon>Rotifera</taxon>
        <taxon>Eurotatoria</taxon>
        <taxon>Monogononta</taxon>
        <taxon>Pseudotrocha</taxon>
        <taxon>Ploima</taxon>
        <taxon>Brachionidae</taxon>
        <taxon>Brachionus</taxon>
    </lineage>
</organism>
<dbReference type="EMBL" id="REGN01005392">
    <property type="protein sequence ID" value="RNA13508.1"/>
    <property type="molecule type" value="Genomic_DNA"/>
</dbReference>
<gene>
    <name evidence="2" type="ORF">BpHYR1_001482</name>
</gene>
<reference evidence="2 3" key="1">
    <citation type="journal article" date="2018" name="Sci. Rep.">
        <title>Genomic signatures of local adaptation to the degree of environmental predictability in rotifers.</title>
        <authorList>
            <person name="Franch-Gras L."/>
            <person name="Hahn C."/>
            <person name="Garcia-Roger E.M."/>
            <person name="Carmona M.J."/>
            <person name="Serra M."/>
            <person name="Gomez A."/>
        </authorList>
    </citation>
    <scope>NUCLEOTIDE SEQUENCE [LARGE SCALE GENOMIC DNA]</scope>
    <source>
        <strain evidence="2">HYR1</strain>
    </source>
</reference>
<keyword evidence="3" id="KW-1185">Reference proteome</keyword>
<dbReference type="AlphaFoldDB" id="A0A3M7QRC1"/>
<evidence type="ECO:0000313" key="2">
    <source>
        <dbReference type="EMBL" id="RNA13508.1"/>
    </source>
</evidence>
<evidence type="ECO:0000313" key="3">
    <source>
        <dbReference type="Proteomes" id="UP000276133"/>
    </source>
</evidence>
<keyword evidence="1" id="KW-0472">Membrane</keyword>
<keyword evidence="1" id="KW-0812">Transmembrane</keyword>
<dbReference type="Proteomes" id="UP000276133">
    <property type="component" value="Unassembled WGS sequence"/>
</dbReference>
<proteinExistence type="predicted"/>
<keyword evidence="1" id="KW-1133">Transmembrane helix</keyword>